<feature type="transmembrane region" description="Helical" evidence="1">
    <location>
        <begin position="63"/>
        <end position="87"/>
    </location>
</feature>
<keyword evidence="1" id="KW-0472">Membrane</keyword>
<feature type="transmembrane region" description="Helical" evidence="1">
    <location>
        <begin position="259"/>
        <end position="280"/>
    </location>
</feature>
<feature type="transmembrane region" description="Helical" evidence="1">
    <location>
        <begin position="31"/>
        <end position="51"/>
    </location>
</feature>
<dbReference type="GeneID" id="29122083"/>
<keyword evidence="1" id="KW-0812">Transmembrane</keyword>
<dbReference type="OMA" id="MMFRIIC"/>
<sequence>MAPRRGGGSGVGYMTSTCSGAFTSPLAQASLAYDVVFLVLFLGLSIATFFVRRKSEGGKKLIGVPFVVALFFQVLSRLLVLIGELMYECSDLSVDDYLNLSVASNVMSRLANWMLLVIFVYILNSMLLKQLETTSSGSKTVSWIIIGVMAAVMIADLALSSYVSISSKYWNFDFALTMVTARAFSLTVDILWLISVIISAAISLSNVSALRSRRLPGGDLIGWVTALYITLFVYSVLGIVFSSFYFWPYESSVSNEAMIALSFISALSQILTFVTLMCIAKHISWSQTIEKTEPVYVPVMQQQATYAYGNGQQDYYQQTPELVHVR</sequence>
<protein>
    <submittedName>
        <fullName evidence="2">Uncharacterized protein</fullName>
    </submittedName>
</protein>
<evidence type="ECO:0000313" key="2">
    <source>
        <dbReference type="EMBL" id="OAG17011.1"/>
    </source>
</evidence>
<proteinExistence type="predicted"/>
<feature type="transmembrane region" description="Helical" evidence="1">
    <location>
        <begin position="107"/>
        <end position="128"/>
    </location>
</feature>
<evidence type="ECO:0000256" key="1">
    <source>
        <dbReference type="SAM" id="Phobius"/>
    </source>
</evidence>
<dbReference type="EMBL" id="KV441488">
    <property type="protein sequence ID" value="OAG17011.1"/>
    <property type="molecule type" value="Genomic_DNA"/>
</dbReference>
<keyword evidence="1" id="KW-1133">Transmembrane helix</keyword>
<evidence type="ECO:0000313" key="3">
    <source>
        <dbReference type="Proteomes" id="UP000077248"/>
    </source>
</evidence>
<dbReference type="AlphaFoldDB" id="A0A177DCJ4"/>
<dbReference type="RefSeq" id="XP_018382432.1">
    <property type="nucleotide sequence ID" value="XM_018536489.1"/>
</dbReference>
<dbReference type="Proteomes" id="UP000077248">
    <property type="component" value="Unassembled WGS sequence"/>
</dbReference>
<feature type="transmembrane region" description="Helical" evidence="1">
    <location>
        <begin position="140"/>
        <end position="163"/>
    </location>
</feature>
<feature type="transmembrane region" description="Helical" evidence="1">
    <location>
        <begin position="183"/>
        <end position="208"/>
    </location>
</feature>
<dbReference type="KEGG" id="aalt:CC77DRAFT_996710"/>
<dbReference type="VEuPathDB" id="FungiDB:CC77DRAFT_996710"/>
<name>A0A177DCJ4_ALTAL</name>
<reference evidence="2 3" key="1">
    <citation type="submission" date="2016-05" db="EMBL/GenBank/DDBJ databases">
        <title>Comparative analysis of secretome profiles of manganese(II)-oxidizing ascomycete fungi.</title>
        <authorList>
            <consortium name="DOE Joint Genome Institute"/>
            <person name="Zeiner C.A."/>
            <person name="Purvine S.O."/>
            <person name="Zink E.M."/>
            <person name="Wu S."/>
            <person name="Pasa-Tolic L."/>
            <person name="Chaput D.L."/>
            <person name="Haridas S."/>
            <person name="Grigoriev I.V."/>
            <person name="Santelli C.M."/>
            <person name="Hansel C.M."/>
        </authorList>
    </citation>
    <scope>NUCLEOTIDE SEQUENCE [LARGE SCALE GENOMIC DNA]</scope>
    <source>
        <strain evidence="2 3">SRC1lrK2f</strain>
    </source>
</reference>
<keyword evidence="3" id="KW-1185">Reference proteome</keyword>
<feature type="transmembrane region" description="Helical" evidence="1">
    <location>
        <begin position="220"/>
        <end position="247"/>
    </location>
</feature>
<organism evidence="2 3">
    <name type="scientific">Alternaria alternata</name>
    <name type="common">Alternaria rot fungus</name>
    <name type="synonym">Torula alternata</name>
    <dbReference type="NCBI Taxonomy" id="5599"/>
    <lineage>
        <taxon>Eukaryota</taxon>
        <taxon>Fungi</taxon>
        <taxon>Dikarya</taxon>
        <taxon>Ascomycota</taxon>
        <taxon>Pezizomycotina</taxon>
        <taxon>Dothideomycetes</taxon>
        <taxon>Pleosporomycetidae</taxon>
        <taxon>Pleosporales</taxon>
        <taxon>Pleosporineae</taxon>
        <taxon>Pleosporaceae</taxon>
        <taxon>Alternaria</taxon>
        <taxon>Alternaria sect. Alternaria</taxon>
        <taxon>Alternaria alternata complex</taxon>
    </lineage>
</organism>
<accession>A0A177DCJ4</accession>
<gene>
    <name evidence="2" type="ORF">CC77DRAFT_996710</name>
</gene>